<evidence type="ECO:0000313" key="3">
    <source>
        <dbReference type="Proteomes" id="UP001476798"/>
    </source>
</evidence>
<comment type="caution">
    <text evidence="2">The sequence shown here is derived from an EMBL/GenBank/DDBJ whole genome shotgun (WGS) entry which is preliminary data.</text>
</comment>
<protein>
    <submittedName>
        <fullName evidence="2">Uncharacterized protein</fullName>
    </submittedName>
</protein>
<reference evidence="2 3" key="1">
    <citation type="submission" date="2021-06" db="EMBL/GenBank/DDBJ databases">
        <authorList>
            <person name="Palmer J.M."/>
        </authorList>
    </citation>
    <scope>NUCLEOTIDE SEQUENCE [LARGE SCALE GENOMIC DNA]</scope>
    <source>
        <strain evidence="2 3">GA_2019</strain>
        <tissue evidence="2">Muscle</tissue>
    </source>
</reference>
<keyword evidence="3" id="KW-1185">Reference proteome</keyword>
<proteinExistence type="predicted"/>
<accession>A0ABV0ML78</accession>
<gene>
    <name evidence="2" type="ORF">GOODEAATRI_027558</name>
</gene>
<evidence type="ECO:0000313" key="2">
    <source>
        <dbReference type="EMBL" id="MEQ2159857.1"/>
    </source>
</evidence>
<dbReference type="Proteomes" id="UP001476798">
    <property type="component" value="Unassembled WGS sequence"/>
</dbReference>
<feature type="region of interest" description="Disordered" evidence="1">
    <location>
        <begin position="1"/>
        <end position="34"/>
    </location>
</feature>
<evidence type="ECO:0000256" key="1">
    <source>
        <dbReference type="SAM" id="MobiDB-lite"/>
    </source>
</evidence>
<organism evidence="2 3">
    <name type="scientific">Goodea atripinnis</name>
    <dbReference type="NCBI Taxonomy" id="208336"/>
    <lineage>
        <taxon>Eukaryota</taxon>
        <taxon>Metazoa</taxon>
        <taxon>Chordata</taxon>
        <taxon>Craniata</taxon>
        <taxon>Vertebrata</taxon>
        <taxon>Euteleostomi</taxon>
        <taxon>Actinopterygii</taxon>
        <taxon>Neopterygii</taxon>
        <taxon>Teleostei</taxon>
        <taxon>Neoteleostei</taxon>
        <taxon>Acanthomorphata</taxon>
        <taxon>Ovalentaria</taxon>
        <taxon>Atherinomorphae</taxon>
        <taxon>Cyprinodontiformes</taxon>
        <taxon>Goodeidae</taxon>
        <taxon>Goodea</taxon>
    </lineage>
</organism>
<name>A0ABV0ML78_9TELE</name>
<dbReference type="EMBL" id="JAHRIO010003626">
    <property type="protein sequence ID" value="MEQ2159857.1"/>
    <property type="molecule type" value="Genomic_DNA"/>
</dbReference>
<sequence>MGERRGTPWTGRQSIAGQHTNNHAHTHSHTSKGNLERPINLTVTFLDCGRKPEYLERTHACTGRTGKLLPNPGPSCCKATVLPTAPPCSLYPKCFKVKWVFFVIMYINSVFIKDYDKDELLQICLVSIWAP</sequence>